<reference evidence="8" key="1">
    <citation type="submission" date="2020-03" db="EMBL/GenBank/DDBJ databases">
        <title>A high-quality chromosome-level genome assembly of a woody plant with both climbing and erect habits, Rhamnella rubrinervis.</title>
        <authorList>
            <person name="Lu Z."/>
            <person name="Yang Y."/>
            <person name="Zhu X."/>
            <person name="Sun Y."/>
        </authorList>
    </citation>
    <scope>NUCLEOTIDE SEQUENCE</scope>
    <source>
        <strain evidence="8">BYM</strain>
        <tissue evidence="8">Leaf</tissue>
    </source>
</reference>
<dbReference type="PROSITE" id="PS00107">
    <property type="entry name" value="PROTEIN_KINASE_ATP"/>
    <property type="match status" value="1"/>
</dbReference>
<dbReference type="GO" id="GO:0007165">
    <property type="term" value="P:signal transduction"/>
    <property type="evidence" value="ECO:0007669"/>
    <property type="project" value="TreeGrafter"/>
</dbReference>
<dbReference type="GO" id="GO:0005524">
    <property type="term" value="F:ATP binding"/>
    <property type="evidence" value="ECO:0007669"/>
    <property type="project" value="UniProtKB-UniRule"/>
</dbReference>
<feature type="domain" description="Protein kinase" evidence="7">
    <location>
        <begin position="3"/>
        <end position="230"/>
    </location>
</feature>
<evidence type="ECO:0000256" key="2">
    <source>
        <dbReference type="ARBA" id="ARBA00022741"/>
    </source>
</evidence>
<keyword evidence="6" id="KW-0723">Serine/threonine-protein kinase</keyword>
<evidence type="ECO:0000256" key="4">
    <source>
        <dbReference type="ARBA" id="ARBA00022840"/>
    </source>
</evidence>
<keyword evidence="3" id="KW-0418">Kinase</keyword>
<evidence type="ECO:0000256" key="1">
    <source>
        <dbReference type="ARBA" id="ARBA00022679"/>
    </source>
</evidence>
<dbReference type="InterPro" id="IPR000719">
    <property type="entry name" value="Prot_kinase_dom"/>
</dbReference>
<comment type="caution">
    <text evidence="8">The sequence shown here is derived from an EMBL/GenBank/DDBJ whole genome shotgun (WGS) entry which is preliminary data.</text>
</comment>
<protein>
    <recommendedName>
        <fullName evidence="7">Protein kinase domain-containing protein</fullName>
    </recommendedName>
</protein>
<evidence type="ECO:0000256" key="6">
    <source>
        <dbReference type="RuleBase" id="RU000304"/>
    </source>
</evidence>
<evidence type="ECO:0000313" key="8">
    <source>
        <dbReference type="EMBL" id="KAF3443449.1"/>
    </source>
</evidence>
<dbReference type="PROSITE" id="PS00108">
    <property type="entry name" value="PROTEIN_KINASE_ST"/>
    <property type="match status" value="1"/>
</dbReference>
<feature type="binding site" evidence="5">
    <location>
        <position position="32"/>
    </location>
    <ligand>
        <name>ATP</name>
        <dbReference type="ChEBI" id="CHEBI:30616"/>
    </ligand>
</feature>
<dbReference type="Proteomes" id="UP000796880">
    <property type="component" value="Unassembled WGS sequence"/>
</dbReference>
<keyword evidence="1" id="KW-0808">Transferase</keyword>
<proteinExistence type="inferred from homology"/>
<name>A0A8K0MDN8_9ROSA</name>
<dbReference type="InterPro" id="IPR011009">
    <property type="entry name" value="Kinase-like_dom_sf"/>
</dbReference>
<dbReference type="PANTHER" id="PTHR48011:SF4">
    <property type="entry name" value="MITOGEN-ACTIVATED PROTEIN KINASE KINASE KINASE 19"/>
    <property type="match status" value="1"/>
</dbReference>
<dbReference type="Pfam" id="PF00069">
    <property type="entry name" value="Pkinase"/>
    <property type="match status" value="1"/>
</dbReference>
<dbReference type="InterPro" id="IPR008271">
    <property type="entry name" value="Ser/Thr_kinase_AS"/>
</dbReference>
<evidence type="ECO:0000259" key="7">
    <source>
        <dbReference type="PROSITE" id="PS50011"/>
    </source>
</evidence>
<dbReference type="InterPro" id="IPR052751">
    <property type="entry name" value="Plant_MAPKKK"/>
</dbReference>
<keyword evidence="4 5" id="KW-0067">ATP-binding</keyword>
<accession>A0A8K0MDN8</accession>
<dbReference type="InterPro" id="IPR017441">
    <property type="entry name" value="Protein_kinase_ATP_BS"/>
</dbReference>
<dbReference type="SUPFAM" id="SSF56112">
    <property type="entry name" value="Protein kinase-like (PK-like)"/>
    <property type="match status" value="1"/>
</dbReference>
<keyword evidence="9" id="KW-1185">Reference proteome</keyword>
<keyword evidence="2 5" id="KW-0547">Nucleotide-binding</keyword>
<dbReference type="PROSITE" id="PS50011">
    <property type="entry name" value="PROTEIN_KINASE_DOM"/>
    <property type="match status" value="1"/>
</dbReference>
<gene>
    <name evidence="8" type="ORF">FNV43_RR13131</name>
</gene>
<dbReference type="Gene3D" id="1.10.510.10">
    <property type="entry name" value="Transferase(Phosphotransferase) domain 1"/>
    <property type="match status" value="1"/>
</dbReference>
<dbReference type="GO" id="GO:0004674">
    <property type="term" value="F:protein serine/threonine kinase activity"/>
    <property type="evidence" value="ECO:0007669"/>
    <property type="project" value="UniProtKB-KW"/>
</dbReference>
<evidence type="ECO:0000256" key="5">
    <source>
        <dbReference type="PROSITE-ProRule" id="PRU10141"/>
    </source>
</evidence>
<evidence type="ECO:0000256" key="3">
    <source>
        <dbReference type="ARBA" id="ARBA00022777"/>
    </source>
</evidence>
<evidence type="ECO:0000313" key="9">
    <source>
        <dbReference type="Proteomes" id="UP000796880"/>
    </source>
</evidence>
<dbReference type="AlphaFoldDB" id="A0A8K0MDN8"/>
<dbReference type="EMBL" id="VOIH02000006">
    <property type="protein sequence ID" value="KAF3443449.1"/>
    <property type="molecule type" value="Genomic_DNA"/>
</dbReference>
<sequence>MEWTRGRTLGNGSSATVTLANSRHSGEFFAVKSTEWSQSQCLQREQSILSSLSSPYVVSYVGEDVTFENDKLMYNLFMEYVPGGTLPDTVRRHGGLLDESLIGYYTRQVVRGLEYLHSRGLVHCDIKGTNILVGEDGPKIADFGCARRVDTVETETAVIGGTPMYMAPEVARGEEQGFACDIWALGCTVIEMATGCSPWRNQAKDFLGKCLKRNPKQRWTANQLLKHPFLEEFNSRNSKPIQEFNANSPTSILDQCIWDSLVEESESLGNLGGVITCSENSPVDRIKRLAAISEVPDWSWDQSWITIRENHNDGDGEVEEIGGSGTASVSYDKQQLEIEALVGNEELVKFLDRNISDSSCKDRREEECNRPRSV</sequence>
<dbReference type="SMART" id="SM00220">
    <property type="entry name" value="S_TKc"/>
    <property type="match status" value="1"/>
</dbReference>
<organism evidence="8 9">
    <name type="scientific">Rhamnella rubrinervis</name>
    <dbReference type="NCBI Taxonomy" id="2594499"/>
    <lineage>
        <taxon>Eukaryota</taxon>
        <taxon>Viridiplantae</taxon>
        <taxon>Streptophyta</taxon>
        <taxon>Embryophyta</taxon>
        <taxon>Tracheophyta</taxon>
        <taxon>Spermatophyta</taxon>
        <taxon>Magnoliopsida</taxon>
        <taxon>eudicotyledons</taxon>
        <taxon>Gunneridae</taxon>
        <taxon>Pentapetalae</taxon>
        <taxon>rosids</taxon>
        <taxon>fabids</taxon>
        <taxon>Rosales</taxon>
        <taxon>Rhamnaceae</taxon>
        <taxon>rhamnoid group</taxon>
        <taxon>Rhamneae</taxon>
        <taxon>Rhamnella</taxon>
    </lineage>
</organism>
<dbReference type="CDD" id="cd06606">
    <property type="entry name" value="STKc_MAPKKK"/>
    <property type="match status" value="1"/>
</dbReference>
<dbReference type="OrthoDB" id="275301at2759"/>
<dbReference type="PANTHER" id="PTHR48011">
    <property type="entry name" value="CCR4-NOT TRANSCRIPTIONAL COMPLEX SUBUNIT CAF120-RELATED"/>
    <property type="match status" value="1"/>
</dbReference>
<comment type="similarity">
    <text evidence="6">Belongs to the protein kinase superfamily.</text>
</comment>